<dbReference type="PANTHER" id="PTHR47627">
    <property type="entry name" value="RUBREDOXIN"/>
    <property type="match status" value="1"/>
</dbReference>
<keyword evidence="5 8" id="KW-0479">Metal-binding</keyword>
<dbReference type="SUPFAM" id="SSF57802">
    <property type="entry name" value="Rubredoxin-like"/>
    <property type="match status" value="1"/>
</dbReference>
<gene>
    <name evidence="11" type="ORF">BST96_02580</name>
</gene>
<dbReference type="Gene3D" id="2.20.28.10">
    <property type="match status" value="1"/>
</dbReference>
<dbReference type="CDD" id="cd00730">
    <property type="entry name" value="rubredoxin"/>
    <property type="match status" value="1"/>
</dbReference>
<comment type="cofactor">
    <cofactor evidence="8 9">
        <name>Fe(3+)</name>
        <dbReference type="ChEBI" id="CHEBI:29034"/>
    </cofactor>
    <text evidence="8 9">Binds 1 Fe(3+) ion per subunit.</text>
</comment>
<evidence type="ECO:0000256" key="2">
    <source>
        <dbReference type="ARBA" id="ARBA00004933"/>
    </source>
</evidence>
<keyword evidence="6 8" id="KW-0249">Electron transport</keyword>
<sequence length="54" mass="6213">MKKWQCRFCSHVYDEALGEPDMGVAPGTKLEDLPDEWFCPECGATKEDYEEVVE</sequence>
<evidence type="ECO:0000313" key="12">
    <source>
        <dbReference type="Proteomes" id="UP000193450"/>
    </source>
</evidence>
<dbReference type="RefSeq" id="WP_085757184.1">
    <property type="nucleotide sequence ID" value="NZ_CP019343.1"/>
</dbReference>
<feature type="domain" description="Rubredoxin-like" evidence="10">
    <location>
        <begin position="1"/>
        <end position="52"/>
    </location>
</feature>
<comment type="similarity">
    <text evidence="3 8">Belongs to the rubredoxin family.</text>
</comment>
<evidence type="ECO:0000256" key="6">
    <source>
        <dbReference type="ARBA" id="ARBA00022982"/>
    </source>
</evidence>
<dbReference type="FunFam" id="2.20.28.10:FF:000001">
    <property type="entry name" value="Rubredoxin"/>
    <property type="match status" value="1"/>
</dbReference>
<feature type="binding site" evidence="9">
    <location>
        <position position="6"/>
    </location>
    <ligand>
        <name>Fe cation</name>
        <dbReference type="ChEBI" id="CHEBI:24875"/>
    </ligand>
</feature>
<dbReference type="InterPro" id="IPR024934">
    <property type="entry name" value="Rubredoxin-like_dom"/>
</dbReference>
<dbReference type="PRINTS" id="PR00163">
    <property type="entry name" value="RUBREDOXIN"/>
</dbReference>
<dbReference type="PROSITE" id="PS00202">
    <property type="entry name" value="RUBREDOXIN"/>
    <property type="match status" value="1"/>
</dbReference>
<dbReference type="Pfam" id="PF00301">
    <property type="entry name" value="Rubredoxin"/>
    <property type="match status" value="1"/>
</dbReference>
<evidence type="ECO:0000259" key="10">
    <source>
        <dbReference type="PROSITE" id="PS50903"/>
    </source>
</evidence>
<feature type="binding site" evidence="9">
    <location>
        <position position="9"/>
    </location>
    <ligand>
        <name>Fe cation</name>
        <dbReference type="ChEBI" id="CHEBI:24875"/>
    </ligand>
</feature>
<dbReference type="InterPro" id="IPR018527">
    <property type="entry name" value="Rubredoxin_Fe_BS"/>
</dbReference>
<dbReference type="AlphaFoldDB" id="A0A1X9NC26"/>
<comment type="pathway">
    <text evidence="2">Hydrocarbon metabolism; alkane degradation.</text>
</comment>
<feature type="binding site" evidence="9">
    <location>
        <position position="39"/>
    </location>
    <ligand>
        <name>Fe cation</name>
        <dbReference type="ChEBI" id="CHEBI:24875"/>
    </ligand>
</feature>
<name>A0A1X9NC26_9GAMM</name>
<dbReference type="GO" id="GO:0043448">
    <property type="term" value="P:alkane catabolic process"/>
    <property type="evidence" value="ECO:0007669"/>
    <property type="project" value="TreeGrafter"/>
</dbReference>
<organism evidence="11 12">
    <name type="scientific">Oceanicoccus sagamiensis</name>
    <dbReference type="NCBI Taxonomy" id="716816"/>
    <lineage>
        <taxon>Bacteria</taxon>
        <taxon>Pseudomonadati</taxon>
        <taxon>Pseudomonadota</taxon>
        <taxon>Gammaproteobacteria</taxon>
        <taxon>Cellvibrionales</taxon>
        <taxon>Spongiibacteraceae</taxon>
        <taxon>Oceanicoccus</taxon>
    </lineage>
</organism>
<reference evidence="11 12" key="1">
    <citation type="submission" date="2016-11" db="EMBL/GenBank/DDBJ databases">
        <title>Trade-off between light-utilization and light-protection in marine flavobacteria.</title>
        <authorList>
            <person name="Kumagai Y."/>
        </authorList>
    </citation>
    <scope>NUCLEOTIDE SEQUENCE [LARGE SCALE GENOMIC DNA]</scope>
    <source>
        <strain evidence="11 12">NBRC 107125</strain>
    </source>
</reference>
<dbReference type="InterPro" id="IPR024922">
    <property type="entry name" value="Rubredoxin"/>
</dbReference>
<dbReference type="EMBL" id="CP019343">
    <property type="protein sequence ID" value="ARN73089.1"/>
    <property type="molecule type" value="Genomic_DNA"/>
</dbReference>
<evidence type="ECO:0000256" key="5">
    <source>
        <dbReference type="ARBA" id="ARBA00022723"/>
    </source>
</evidence>
<dbReference type="KEGG" id="osg:BST96_02580"/>
<evidence type="ECO:0000256" key="4">
    <source>
        <dbReference type="ARBA" id="ARBA00022448"/>
    </source>
</evidence>
<evidence type="ECO:0000313" key="11">
    <source>
        <dbReference type="EMBL" id="ARN73089.1"/>
    </source>
</evidence>
<proteinExistence type="inferred from homology"/>
<protein>
    <recommendedName>
        <fullName evidence="8">Rubredoxin</fullName>
    </recommendedName>
</protein>
<keyword evidence="12" id="KW-1185">Reference proteome</keyword>
<evidence type="ECO:0000256" key="9">
    <source>
        <dbReference type="PIRSR" id="PIRSR000071-1"/>
    </source>
</evidence>
<comment type="function">
    <text evidence="1">Involved in the hydrocarbon hydroxylating system, which transfers electrons from NADH to rubredoxin reductase and then through rubredoxin to alkane 1 monooxygenase.</text>
</comment>
<dbReference type="InterPro" id="IPR050526">
    <property type="entry name" value="Rubredoxin_ET"/>
</dbReference>
<dbReference type="STRING" id="716816.BST96_02580"/>
<dbReference type="PIRSF" id="PIRSF000071">
    <property type="entry name" value="Rubredoxin"/>
    <property type="match status" value="1"/>
</dbReference>
<dbReference type="InterPro" id="IPR024935">
    <property type="entry name" value="Rubredoxin_dom"/>
</dbReference>
<dbReference type="GO" id="GO:0005506">
    <property type="term" value="F:iron ion binding"/>
    <property type="evidence" value="ECO:0007669"/>
    <property type="project" value="InterPro"/>
</dbReference>
<evidence type="ECO:0000256" key="8">
    <source>
        <dbReference type="PIRNR" id="PIRNR000071"/>
    </source>
</evidence>
<evidence type="ECO:0000256" key="7">
    <source>
        <dbReference type="ARBA" id="ARBA00023004"/>
    </source>
</evidence>
<dbReference type="PROSITE" id="PS50903">
    <property type="entry name" value="RUBREDOXIN_LIKE"/>
    <property type="match status" value="1"/>
</dbReference>
<dbReference type="PANTHER" id="PTHR47627:SF1">
    <property type="entry name" value="RUBREDOXIN-1-RELATED"/>
    <property type="match status" value="1"/>
</dbReference>
<evidence type="ECO:0000256" key="3">
    <source>
        <dbReference type="ARBA" id="ARBA00005337"/>
    </source>
</evidence>
<evidence type="ECO:0000256" key="1">
    <source>
        <dbReference type="ARBA" id="ARBA00002792"/>
    </source>
</evidence>
<dbReference type="GO" id="GO:0009055">
    <property type="term" value="F:electron transfer activity"/>
    <property type="evidence" value="ECO:0007669"/>
    <property type="project" value="InterPro"/>
</dbReference>
<keyword evidence="7 8" id="KW-0408">Iron</keyword>
<accession>A0A1X9NC26</accession>
<dbReference type="Proteomes" id="UP000193450">
    <property type="component" value="Chromosome"/>
</dbReference>
<dbReference type="OrthoDB" id="9808980at2"/>
<keyword evidence="4 8" id="KW-0813">Transport</keyword>
<feature type="binding site" evidence="9">
    <location>
        <position position="42"/>
    </location>
    <ligand>
        <name>Fe cation</name>
        <dbReference type="ChEBI" id="CHEBI:24875"/>
    </ligand>
</feature>